<dbReference type="OrthoDB" id="3231985at2"/>
<accession>A0A2A5IS57</accession>
<comment type="caution">
    <text evidence="1">The sequence shown here is derived from an EMBL/GenBank/DDBJ whole genome shotgun (WGS) entry which is preliminary data.</text>
</comment>
<organism evidence="1 2">
    <name type="scientific">Bacillus pumilus</name>
    <name type="common">Bacillus mesentericus</name>
    <dbReference type="NCBI Taxonomy" id="1408"/>
    <lineage>
        <taxon>Bacteria</taxon>
        <taxon>Bacillati</taxon>
        <taxon>Bacillota</taxon>
        <taxon>Bacilli</taxon>
        <taxon>Bacillales</taxon>
        <taxon>Bacillaceae</taxon>
        <taxon>Bacillus</taxon>
    </lineage>
</organism>
<evidence type="ECO:0000313" key="1">
    <source>
        <dbReference type="EMBL" id="PCK20160.1"/>
    </source>
</evidence>
<dbReference type="EMBL" id="NKHG01000105">
    <property type="protein sequence ID" value="PCK20160.1"/>
    <property type="molecule type" value="Genomic_DNA"/>
</dbReference>
<evidence type="ECO:0000313" key="2">
    <source>
        <dbReference type="Proteomes" id="UP000228754"/>
    </source>
</evidence>
<sequence>MLKGEYHSTHILQEFILMEVLVGKSYTPEKGYETIEEWKRTEESKLLVSLIKETSIKETLLKITTLPYRCFLLYG</sequence>
<name>A0A2A5IS57_BACPU</name>
<dbReference type="Proteomes" id="UP000228754">
    <property type="component" value="Unassembled WGS sequence"/>
</dbReference>
<proteinExistence type="predicted"/>
<gene>
    <name evidence="1" type="ORF">CEY02_14990</name>
</gene>
<reference evidence="1 2" key="1">
    <citation type="submission" date="2017-06" db="EMBL/GenBank/DDBJ databases">
        <title>Draft Genome Sequence of Bacillus sp Strain 36R Isolated from saline sediment at Atanasia, Sonora, Mexico.</title>
        <authorList>
            <person name="Sanchez Diaz R."/>
            <person name="Quiroz Macias M.E."/>
            <person name="Ibarra Gamez J.C."/>
            <person name="Enciso Ibarra J."/>
            <person name="Gomez Gil B."/>
            <person name="Galaviz Silva L."/>
        </authorList>
    </citation>
    <scope>NUCLEOTIDE SEQUENCE [LARGE SCALE GENOMIC DNA]</scope>
    <source>
        <strain evidence="1 2">36R_ATNSAL</strain>
    </source>
</reference>
<dbReference type="AlphaFoldDB" id="A0A2A5IS57"/>
<protein>
    <submittedName>
        <fullName evidence="1">Uncharacterized protein</fullName>
    </submittedName>
</protein>